<organism evidence="9">
    <name type="scientific">Trichosanthes kirilowii</name>
    <name type="common">Chinese snake gourd</name>
    <name type="synonym">Chinese cucumber</name>
    <dbReference type="NCBI Taxonomy" id="3677"/>
    <lineage>
        <taxon>Eukaryota</taxon>
        <taxon>Viridiplantae</taxon>
        <taxon>Streptophyta</taxon>
        <taxon>Embryophyta</taxon>
        <taxon>Tracheophyta</taxon>
        <taxon>Spermatophyta</taxon>
        <taxon>Magnoliopsida</taxon>
        <taxon>eudicotyledons</taxon>
        <taxon>Gunneridae</taxon>
        <taxon>Pentapetalae</taxon>
        <taxon>rosids</taxon>
        <taxon>fabids</taxon>
        <taxon>Cucurbitales</taxon>
        <taxon>Cucurbitaceae</taxon>
        <taxon>Sicyoeae</taxon>
        <taxon>Trichosanthes</taxon>
    </lineage>
</organism>
<evidence type="ECO:0000256" key="6">
    <source>
        <dbReference type="ARBA" id="ARBA00022900"/>
    </source>
</evidence>
<dbReference type="SUPFAM" id="SSF57027">
    <property type="entry name" value="Plant inhibitors of proteinases and amylases"/>
    <property type="match status" value="1"/>
</dbReference>
<accession>A0A4P2SJP1</accession>
<keyword evidence="7" id="KW-1015">Disulfide bond</keyword>
<reference evidence="9" key="1">
    <citation type="submission" date="2017-08" db="EMBL/GenBank/DDBJ databases">
        <title>Novel trypsin inhibitors from Radix Trichosanthis, Trichosanthes kirilowii Maxim.</title>
        <authorList>
            <person name="Xi X."/>
            <person name="Ma C."/>
            <person name="Sang M."/>
            <person name="Zhou M."/>
            <person name="Wu Q."/>
            <person name="Chen T."/>
        </authorList>
    </citation>
    <scope>NUCLEOTIDE SEQUENCE</scope>
</reference>
<name>A0A4P2SJP1_TRIKI</name>
<dbReference type="GO" id="GO:0005576">
    <property type="term" value="C:extracellular region"/>
    <property type="evidence" value="ECO:0007669"/>
    <property type="project" value="UniProtKB-SubCell"/>
</dbReference>
<protein>
    <submittedName>
        <fullName evidence="9">Trypsin inhibitor I1</fullName>
    </submittedName>
</protein>
<dbReference type="InterPro" id="IPR011052">
    <property type="entry name" value="Proteinase_amylase_inhib_sf"/>
</dbReference>
<keyword evidence="3" id="KW-0964">Secreted</keyword>
<evidence type="ECO:0000256" key="8">
    <source>
        <dbReference type="RuleBase" id="RU003522"/>
    </source>
</evidence>
<dbReference type="PROSITE" id="PS00286">
    <property type="entry name" value="SQUASH_INHIBITOR"/>
    <property type="match status" value="1"/>
</dbReference>
<sequence length="65" mass="6862" precursor="true">MAAFVESARAGAGADEVIQLVSDGVNEYSEKMMKGVVGCPRILMPCKVNDDCLRGCKCLSNGYCG</sequence>
<dbReference type="AlphaFoldDB" id="A0A4P2SJP1"/>
<comment type="similarity">
    <text evidence="2 8">Belongs to the protease inhibitor I7 (squash-type serine protease inhibitor) family.</text>
</comment>
<dbReference type="InterPro" id="IPR000737">
    <property type="entry name" value="Prot_inh_squash"/>
</dbReference>
<evidence type="ECO:0000256" key="1">
    <source>
        <dbReference type="ARBA" id="ARBA00004613"/>
    </source>
</evidence>
<dbReference type="SMART" id="SM00286">
    <property type="entry name" value="PTI"/>
    <property type="match status" value="1"/>
</dbReference>
<dbReference type="Pfam" id="PF00299">
    <property type="entry name" value="Squash"/>
    <property type="match status" value="1"/>
</dbReference>
<evidence type="ECO:0000256" key="5">
    <source>
        <dbReference type="ARBA" id="ARBA00022854"/>
    </source>
</evidence>
<keyword evidence="5" id="KW-0960">Knottin</keyword>
<dbReference type="EMBL" id="MF770981">
    <property type="protein sequence ID" value="AWH66278.1"/>
    <property type="molecule type" value="mRNA"/>
</dbReference>
<proteinExistence type="evidence at transcript level"/>
<keyword evidence="6 8" id="KW-0722">Serine protease inhibitor</keyword>
<evidence type="ECO:0000256" key="4">
    <source>
        <dbReference type="ARBA" id="ARBA00022690"/>
    </source>
</evidence>
<evidence type="ECO:0000256" key="2">
    <source>
        <dbReference type="ARBA" id="ARBA00010732"/>
    </source>
</evidence>
<dbReference type="Gene3D" id="4.10.75.20">
    <property type="match status" value="1"/>
</dbReference>
<evidence type="ECO:0000313" key="9">
    <source>
        <dbReference type="EMBL" id="AWH66278.1"/>
    </source>
</evidence>
<evidence type="ECO:0000256" key="7">
    <source>
        <dbReference type="ARBA" id="ARBA00023157"/>
    </source>
</evidence>
<dbReference type="GO" id="GO:0004867">
    <property type="term" value="F:serine-type endopeptidase inhibitor activity"/>
    <property type="evidence" value="ECO:0007669"/>
    <property type="project" value="UniProtKB-KW"/>
</dbReference>
<keyword evidence="4 8" id="KW-0646">Protease inhibitor</keyword>
<comment type="subcellular location">
    <subcellularLocation>
        <location evidence="1">Secreted</location>
    </subcellularLocation>
</comment>
<dbReference type="CDD" id="cd00150">
    <property type="entry name" value="PlantTI"/>
    <property type="match status" value="1"/>
</dbReference>
<evidence type="ECO:0000256" key="3">
    <source>
        <dbReference type="ARBA" id="ARBA00022525"/>
    </source>
</evidence>